<protein>
    <recommendedName>
        <fullName evidence="2">Cyclic nucleotide-binding domain-containing protein</fullName>
    </recommendedName>
</protein>
<comment type="caution">
    <text evidence="3">The sequence shown here is derived from an EMBL/GenBank/DDBJ whole genome shotgun (WGS) entry which is preliminary data.</text>
</comment>
<name>A0A8H4VJJ1_9AGAR</name>
<gene>
    <name evidence="3" type="ORF">D9613_010558</name>
</gene>
<evidence type="ECO:0000313" key="3">
    <source>
        <dbReference type="EMBL" id="KAF4610215.1"/>
    </source>
</evidence>
<sequence>MNPSFFPPSLPNCVEPMVSFKILAGGYDVFVATYIFNSATSSLTLQSKSPTGSNPSWITLHPTNRSLLYAVNENSAGALQSFGINSDGTLTPAIDTISSEGDSPAFATALSTGEVAVMNYNTGNGRIIATTNGGSKFDQNAPLITFPRPTGVSHPHMALEYNSEVFVPDLGGDQIWRLRKQGGYKQGGTYAIQGSIPQPAGSGPRHIAIYCDRLFTLHELASTLSVQNIPPPPNGTVTTYATVSIIPPNPPAGALWAAGEILIPEPTPQFPTPYIYVSNRNTGVQSPQGDSIAIFEHVNKGLPNEGLQLVNQVFTGLDQIRGMEFGNVATGGDQFLIASGVAGSAGVIVLQRTEGGRNLQIVAKNLDVPTRTSFVWLN</sequence>
<dbReference type="AlphaFoldDB" id="A0A8H4VJJ1"/>
<evidence type="ECO:0000259" key="2">
    <source>
        <dbReference type="PROSITE" id="PS50042"/>
    </source>
</evidence>
<feature type="domain" description="Cyclic nucleotide-binding" evidence="2">
    <location>
        <begin position="95"/>
        <end position="152"/>
    </location>
</feature>
<organism evidence="3 4">
    <name type="scientific">Agrocybe pediades</name>
    <dbReference type="NCBI Taxonomy" id="84607"/>
    <lineage>
        <taxon>Eukaryota</taxon>
        <taxon>Fungi</taxon>
        <taxon>Dikarya</taxon>
        <taxon>Basidiomycota</taxon>
        <taxon>Agaricomycotina</taxon>
        <taxon>Agaricomycetes</taxon>
        <taxon>Agaricomycetidae</taxon>
        <taxon>Agaricales</taxon>
        <taxon>Agaricineae</taxon>
        <taxon>Strophariaceae</taxon>
        <taxon>Agrocybe</taxon>
    </lineage>
</organism>
<proteinExistence type="inferred from homology"/>
<dbReference type="Proteomes" id="UP000521872">
    <property type="component" value="Unassembled WGS sequence"/>
</dbReference>
<evidence type="ECO:0000313" key="4">
    <source>
        <dbReference type="Proteomes" id="UP000521872"/>
    </source>
</evidence>
<dbReference type="PROSITE" id="PS50042">
    <property type="entry name" value="CNMP_BINDING_3"/>
    <property type="match status" value="1"/>
</dbReference>
<dbReference type="PANTHER" id="PTHR30344">
    <property type="entry name" value="6-PHOSPHOGLUCONOLACTONASE-RELATED"/>
    <property type="match status" value="1"/>
</dbReference>
<comment type="similarity">
    <text evidence="1">Belongs to the cycloisomerase 2 family.</text>
</comment>
<dbReference type="InterPro" id="IPR000595">
    <property type="entry name" value="cNMP-bd_dom"/>
</dbReference>
<dbReference type="InterPro" id="IPR019405">
    <property type="entry name" value="Lactonase_7-beta_prop"/>
</dbReference>
<dbReference type="SUPFAM" id="SSF51004">
    <property type="entry name" value="C-terminal (heme d1) domain of cytochrome cd1-nitrite reductase"/>
    <property type="match status" value="1"/>
</dbReference>
<dbReference type="InterPro" id="IPR050282">
    <property type="entry name" value="Cycloisomerase_2"/>
</dbReference>
<accession>A0A8H4VJJ1</accession>
<dbReference type="EMBL" id="JAACJL010000059">
    <property type="protein sequence ID" value="KAF4610215.1"/>
    <property type="molecule type" value="Genomic_DNA"/>
</dbReference>
<reference evidence="3 4" key="1">
    <citation type="submission" date="2019-12" db="EMBL/GenBank/DDBJ databases">
        <authorList>
            <person name="Floudas D."/>
            <person name="Bentzer J."/>
            <person name="Ahren D."/>
            <person name="Johansson T."/>
            <person name="Persson P."/>
            <person name="Tunlid A."/>
        </authorList>
    </citation>
    <scope>NUCLEOTIDE SEQUENCE [LARGE SCALE GENOMIC DNA]</scope>
    <source>
        <strain evidence="3 4">CBS 102.39</strain>
    </source>
</reference>
<dbReference type="InterPro" id="IPR011048">
    <property type="entry name" value="Haem_d1_sf"/>
</dbReference>
<evidence type="ECO:0000256" key="1">
    <source>
        <dbReference type="ARBA" id="ARBA00005564"/>
    </source>
</evidence>
<dbReference type="InterPro" id="IPR015943">
    <property type="entry name" value="WD40/YVTN_repeat-like_dom_sf"/>
</dbReference>
<dbReference type="Pfam" id="PF10282">
    <property type="entry name" value="Lactonase"/>
    <property type="match status" value="1"/>
</dbReference>
<dbReference type="PANTHER" id="PTHR30344:SF1">
    <property type="entry name" value="6-PHOSPHOGLUCONOLACTONASE"/>
    <property type="match status" value="1"/>
</dbReference>
<dbReference type="Gene3D" id="2.130.10.10">
    <property type="entry name" value="YVTN repeat-like/Quinoprotein amine dehydrogenase"/>
    <property type="match status" value="1"/>
</dbReference>
<keyword evidence="4" id="KW-1185">Reference proteome</keyword>
<dbReference type="GO" id="GO:0017057">
    <property type="term" value="F:6-phosphogluconolactonase activity"/>
    <property type="evidence" value="ECO:0007669"/>
    <property type="project" value="TreeGrafter"/>
</dbReference>